<dbReference type="AlphaFoldDB" id="A0AAD7S742"/>
<gene>
    <name evidence="1" type="ORF">AAFF_G00440350</name>
</gene>
<name>A0AAD7S742_9TELE</name>
<protein>
    <submittedName>
        <fullName evidence="1">Uncharacterized protein</fullName>
    </submittedName>
</protein>
<accession>A0AAD7S742</accession>
<evidence type="ECO:0000313" key="1">
    <source>
        <dbReference type="EMBL" id="KAJ8397201.1"/>
    </source>
</evidence>
<organism evidence="1 2">
    <name type="scientific">Aldrovandia affinis</name>
    <dbReference type="NCBI Taxonomy" id="143900"/>
    <lineage>
        <taxon>Eukaryota</taxon>
        <taxon>Metazoa</taxon>
        <taxon>Chordata</taxon>
        <taxon>Craniata</taxon>
        <taxon>Vertebrata</taxon>
        <taxon>Euteleostomi</taxon>
        <taxon>Actinopterygii</taxon>
        <taxon>Neopterygii</taxon>
        <taxon>Teleostei</taxon>
        <taxon>Notacanthiformes</taxon>
        <taxon>Halosauridae</taxon>
        <taxon>Aldrovandia</taxon>
    </lineage>
</organism>
<keyword evidence="2" id="KW-1185">Reference proteome</keyword>
<dbReference type="EMBL" id="JAINUG010000099">
    <property type="protein sequence ID" value="KAJ8397201.1"/>
    <property type="molecule type" value="Genomic_DNA"/>
</dbReference>
<dbReference type="Proteomes" id="UP001221898">
    <property type="component" value="Unassembled WGS sequence"/>
</dbReference>
<sequence>MAARNPLAGLPFPRIITMFHLTGCSVGIAAHPPRLACANPKANPQVRPAFPRKGAGFLRSRNLAAALSSGVFGEPQLSRICPRPLTAGLRLHKLQTTCGLLCTSTQHRREGEVRPAGRGS</sequence>
<comment type="caution">
    <text evidence="1">The sequence shown here is derived from an EMBL/GenBank/DDBJ whole genome shotgun (WGS) entry which is preliminary data.</text>
</comment>
<proteinExistence type="predicted"/>
<reference evidence="1" key="1">
    <citation type="journal article" date="2023" name="Science">
        <title>Genome structures resolve the early diversification of teleost fishes.</title>
        <authorList>
            <person name="Parey E."/>
            <person name="Louis A."/>
            <person name="Montfort J."/>
            <person name="Bouchez O."/>
            <person name="Roques C."/>
            <person name="Iampietro C."/>
            <person name="Lluch J."/>
            <person name="Castinel A."/>
            <person name="Donnadieu C."/>
            <person name="Desvignes T."/>
            <person name="Floi Bucao C."/>
            <person name="Jouanno E."/>
            <person name="Wen M."/>
            <person name="Mejri S."/>
            <person name="Dirks R."/>
            <person name="Jansen H."/>
            <person name="Henkel C."/>
            <person name="Chen W.J."/>
            <person name="Zahm M."/>
            <person name="Cabau C."/>
            <person name="Klopp C."/>
            <person name="Thompson A.W."/>
            <person name="Robinson-Rechavi M."/>
            <person name="Braasch I."/>
            <person name="Lecointre G."/>
            <person name="Bobe J."/>
            <person name="Postlethwait J.H."/>
            <person name="Berthelot C."/>
            <person name="Roest Crollius H."/>
            <person name="Guiguen Y."/>
        </authorList>
    </citation>
    <scope>NUCLEOTIDE SEQUENCE</scope>
    <source>
        <strain evidence="1">NC1722</strain>
    </source>
</reference>
<evidence type="ECO:0000313" key="2">
    <source>
        <dbReference type="Proteomes" id="UP001221898"/>
    </source>
</evidence>